<dbReference type="GO" id="GO:0008320">
    <property type="term" value="F:protein transmembrane transporter activity"/>
    <property type="evidence" value="ECO:0007669"/>
    <property type="project" value="UniProtKB-UniRule"/>
</dbReference>
<sequence length="104" mass="11400">MNIFGIGLPEMALIMILALLIFGPKKLPEIGRSLGKAIRGFQEASKEFETEFKKEAERIEKVVNEPMKATLEPPTQKALASTPTEANPSDEAVTNAEIVEEKTS</sequence>
<organism evidence="11">
    <name type="scientific">Leptolyngbya sp. NK1-12</name>
    <dbReference type="NCBI Taxonomy" id="2547451"/>
    <lineage>
        <taxon>Bacteria</taxon>
        <taxon>Bacillati</taxon>
        <taxon>Cyanobacteriota</taxon>
        <taxon>Cyanophyceae</taxon>
        <taxon>Leptolyngbyales</taxon>
        <taxon>Leptolyngbyaceae</taxon>
        <taxon>Leptolyngbya group</taxon>
        <taxon>Leptolyngbya</taxon>
    </lineage>
</organism>
<dbReference type="AlphaFoldDB" id="A0AA96WH07"/>
<dbReference type="NCBIfam" id="TIGR01411">
    <property type="entry name" value="tatAE"/>
    <property type="match status" value="1"/>
</dbReference>
<dbReference type="InterPro" id="IPR003369">
    <property type="entry name" value="TatA/B/E"/>
</dbReference>
<comment type="subunit">
    <text evidence="9">Forms a complex with TatC.</text>
</comment>
<evidence type="ECO:0000256" key="3">
    <source>
        <dbReference type="ARBA" id="ARBA00022692"/>
    </source>
</evidence>
<dbReference type="PANTHER" id="PTHR33162">
    <property type="entry name" value="SEC-INDEPENDENT PROTEIN TRANSLOCASE PROTEIN TATA, CHLOROPLASTIC"/>
    <property type="match status" value="1"/>
</dbReference>
<feature type="compositionally biased region" description="Polar residues" evidence="10">
    <location>
        <begin position="78"/>
        <end position="87"/>
    </location>
</feature>
<dbReference type="RefSeq" id="WP_316430922.1">
    <property type="nucleotide sequence ID" value="NZ_CP053586.1"/>
</dbReference>
<gene>
    <name evidence="9" type="primary">tatA</name>
    <name evidence="11" type="ORF">HJG54_20020</name>
</gene>
<keyword evidence="9" id="KW-1003">Cell membrane</keyword>
<comment type="function">
    <text evidence="9">Part of the twin-arginine translocation (Tat) system that transports large folded proteins containing a characteristic twin-arginine motif in their signal peptide across membranes. TatA could form the protein-conducting channel of the Tat system.</text>
</comment>
<evidence type="ECO:0000256" key="5">
    <source>
        <dbReference type="ARBA" id="ARBA00022989"/>
    </source>
</evidence>
<dbReference type="GO" id="GO:0043953">
    <property type="term" value="P:protein transport by the Tat complex"/>
    <property type="evidence" value="ECO:0007669"/>
    <property type="project" value="UniProtKB-UniRule"/>
</dbReference>
<keyword evidence="7 9" id="KW-0472">Membrane</keyword>
<name>A0AA96WH07_9CYAN</name>
<keyword evidence="4 9" id="KW-0653">Protein transport</keyword>
<dbReference type="HAMAP" id="MF_00236">
    <property type="entry name" value="TatA_E"/>
    <property type="match status" value="1"/>
</dbReference>
<dbReference type="Gene3D" id="1.20.5.3310">
    <property type="match status" value="1"/>
</dbReference>
<evidence type="ECO:0000256" key="4">
    <source>
        <dbReference type="ARBA" id="ARBA00022927"/>
    </source>
</evidence>
<dbReference type="Pfam" id="PF02416">
    <property type="entry name" value="TatA_B_E"/>
    <property type="match status" value="1"/>
</dbReference>
<feature type="transmembrane region" description="Helical" evidence="9">
    <location>
        <begin position="6"/>
        <end position="23"/>
    </location>
</feature>
<dbReference type="PANTHER" id="PTHR33162:SF1">
    <property type="entry name" value="SEC-INDEPENDENT PROTEIN TRANSLOCASE PROTEIN TATA, CHLOROPLASTIC"/>
    <property type="match status" value="1"/>
</dbReference>
<reference evidence="11" key="1">
    <citation type="submission" date="2020-05" db="EMBL/GenBank/DDBJ databases">
        <authorList>
            <person name="Zhu T."/>
            <person name="Keshari N."/>
            <person name="Lu X."/>
        </authorList>
    </citation>
    <scope>NUCLEOTIDE SEQUENCE</scope>
    <source>
        <strain evidence="11">NK1-12</strain>
    </source>
</reference>
<dbReference type="GO" id="GO:0006886">
    <property type="term" value="P:intracellular protein transport"/>
    <property type="evidence" value="ECO:0007669"/>
    <property type="project" value="UniProtKB-ARBA"/>
</dbReference>
<feature type="region of interest" description="Disordered" evidence="10">
    <location>
        <begin position="66"/>
        <end position="104"/>
    </location>
</feature>
<dbReference type="InterPro" id="IPR006312">
    <property type="entry name" value="TatA/E"/>
</dbReference>
<keyword evidence="5 9" id="KW-1133">Transmembrane helix</keyword>
<evidence type="ECO:0000256" key="1">
    <source>
        <dbReference type="ARBA" id="ARBA00004167"/>
    </source>
</evidence>
<dbReference type="NCBIfam" id="NF011430">
    <property type="entry name" value="PRK14861.1"/>
    <property type="match status" value="1"/>
</dbReference>
<comment type="similarity">
    <text evidence="9">Belongs to the TatA/E family.</text>
</comment>
<dbReference type="GO" id="GO:0033281">
    <property type="term" value="C:TAT protein transport complex"/>
    <property type="evidence" value="ECO:0007669"/>
    <property type="project" value="UniProtKB-UniRule"/>
</dbReference>
<protein>
    <recommendedName>
        <fullName evidence="9">Sec-independent protein translocase protein TatA</fullName>
    </recommendedName>
</protein>
<dbReference type="EMBL" id="CP053586">
    <property type="protein sequence ID" value="WNZ24910.1"/>
    <property type="molecule type" value="Genomic_DNA"/>
</dbReference>
<evidence type="ECO:0000256" key="8">
    <source>
        <dbReference type="ARBA" id="ARBA00025340"/>
    </source>
</evidence>
<evidence type="ECO:0000256" key="7">
    <source>
        <dbReference type="ARBA" id="ARBA00023136"/>
    </source>
</evidence>
<proteinExistence type="inferred from homology"/>
<keyword evidence="3 9" id="KW-0812">Transmembrane</keyword>
<dbReference type="PRINTS" id="PR01506">
    <property type="entry name" value="TATBPROTEIN"/>
</dbReference>
<evidence type="ECO:0000313" key="11">
    <source>
        <dbReference type="EMBL" id="WNZ24910.1"/>
    </source>
</evidence>
<keyword evidence="6 9" id="KW-0811">Translocation</keyword>
<comment type="function">
    <text evidence="8">Part of the twin-arginine translocation (Tat) system that transports large folded proteins containing a characteristic twin-arginine motif in their signal peptide across the thylakoid membrane. Involved in delta pH-dependent protein transport required for chloroplast development, especially thylakoid membrane formation. TATC and TATB mediate precursor recognition, whereas TATA facilitates translocation.</text>
</comment>
<evidence type="ECO:0000256" key="6">
    <source>
        <dbReference type="ARBA" id="ARBA00023010"/>
    </source>
</evidence>
<accession>A0AA96WH07</accession>
<keyword evidence="2 9" id="KW-0813">Transport</keyword>
<evidence type="ECO:0000256" key="10">
    <source>
        <dbReference type="SAM" id="MobiDB-lite"/>
    </source>
</evidence>
<evidence type="ECO:0000256" key="9">
    <source>
        <dbReference type="HAMAP-Rule" id="MF_00236"/>
    </source>
</evidence>
<evidence type="ECO:0000256" key="2">
    <source>
        <dbReference type="ARBA" id="ARBA00022448"/>
    </source>
</evidence>
<comment type="subcellular location">
    <subcellularLocation>
        <location evidence="9">Cell membrane</location>
        <topology evidence="9">Single-pass membrane protein</topology>
    </subcellularLocation>
    <subcellularLocation>
        <location evidence="1">Membrane</location>
        <topology evidence="1">Single-pass membrane protein</topology>
    </subcellularLocation>
</comment>
<dbReference type="NCBIfam" id="NF011429">
    <property type="entry name" value="PRK14857.1"/>
    <property type="match status" value="1"/>
</dbReference>